<dbReference type="InterPro" id="IPR031432">
    <property type="entry name" value="MGP1"/>
</dbReference>
<reference evidence="1" key="1">
    <citation type="submission" date="2018-11" db="EMBL/GenBank/DDBJ databases">
        <authorList>
            <consortium name="Genoscope - CEA"/>
            <person name="William W."/>
        </authorList>
    </citation>
    <scope>NUCLEOTIDE SEQUENCE</scope>
</reference>
<evidence type="ECO:0008006" key="2">
    <source>
        <dbReference type="Google" id="ProtNLM"/>
    </source>
</evidence>
<gene>
    <name evidence="1" type="ORF">BOLC4T26688H</name>
</gene>
<proteinExistence type="predicted"/>
<dbReference type="AlphaFoldDB" id="A0A3P6CHY0"/>
<dbReference type="PANTHER" id="PTHR36013:SF2">
    <property type="entry name" value="ATP SYNTHASE 24 KDA SUBUNIT, MITOCHONDRIAL-RELATED"/>
    <property type="match status" value="1"/>
</dbReference>
<name>A0A3P6CHY0_BRAOL</name>
<protein>
    <recommendedName>
        <fullName evidence="2">ATP synthase 24 kDa subunit, mitochondrial</fullName>
    </recommendedName>
</protein>
<sequence>MAYASRFLSRSKQYTIITQLQGSLVILQQHQRIPVRAFAKEAARPTFKGDEMLKGVFTEIKNKFQAAVDILRKEKITLDPEDPAAVKQYANVMKTIRQKADMFSESQRIKYDIENETKEIPDARAYLLKLKDIRTRRGLTDELGAEAMMFEALEKVEKDIKKPLLRSDKKGMDLLVAEFEKGNKKLGIRKEDLPKYEENLELSIAKAQLDELKSDALEAMESQKKKEEFKDEEMPDVKSLDIRNFMVRLPYGYCCIFFVMSISLKAPSLPGTRSSANFSNRFVTRRAAFSPVQKLRPSIDGTTFPRRKLSFRTRTVVQSVLETERSGKTEKPVRLVALVGKGEVSPLKSTSWHEVMLHTARRLKWVDEGYEMLVFDDEILRSNNQKL</sequence>
<dbReference type="EMBL" id="LR031873">
    <property type="protein sequence ID" value="VDD12514.1"/>
    <property type="molecule type" value="Genomic_DNA"/>
</dbReference>
<organism evidence="1">
    <name type="scientific">Brassica oleracea</name>
    <name type="common">Wild cabbage</name>
    <dbReference type="NCBI Taxonomy" id="3712"/>
    <lineage>
        <taxon>Eukaryota</taxon>
        <taxon>Viridiplantae</taxon>
        <taxon>Streptophyta</taxon>
        <taxon>Embryophyta</taxon>
        <taxon>Tracheophyta</taxon>
        <taxon>Spermatophyta</taxon>
        <taxon>Magnoliopsida</taxon>
        <taxon>eudicotyledons</taxon>
        <taxon>Gunneridae</taxon>
        <taxon>Pentapetalae</taxon>
        <taxon>rosids</taxon>
        <taxon>malvids</taxon>
        <taxon>Brassicales</taxon>
        <taxon>Brassicaceae</taxon>
        <taxon>Brassiceae</taxon>
        <taxon>Brassica</taxon>
    </lineage>
</organism>
<evidence type="ECO:0000313" key="1">
    <source>
        <dbReference type="EMBL" id="VDD12514.1"/>
    </source>
</evidence>
<dbReference type="Pfam" id="PF15704">
    <property type="entry name" value="Mt_ATP_synt"/>
    <property type="match status" value="1"/>
</dbReference>
<accession>A0A3P6CHY0</accession>
<dbReference type="GO" id="GO:0009555">
    <property type="term" value="P:pollen development"/>
    <property type="evidence" value="ECO:0007669"/>
    <property type="project" value="InterPro"/>
</dbReference>
<dbReference type="PANTHER" id="PTHR36013">
    <property type="entry name" value="ATP SYNTHASE 24 KDA SUBUNIT, MITOCHONDRIAL-RELATED"/>
    <property type="match status" value="1"/>
</dbReference>